<reference evidence="3" key="2">
    <citation type="journal article" date="2024" name="Plant">
        <title>Genomic evolution and insights into agronomic trait innovations of Sesamum species.</title>
        <authorList>
            <person name="Miao H."/>
            <person name="Wang L."/>
            <person name="Qu L."/>
            <person name="Liu H."/>
            <person name="Sun Y."/>
            <person name="Le M."/>
            <person name="Wang Q."/>
            <person name="Wei S."/>
            <person name="Zheng Y."/>
            <person name="Lin W."/>
            <person name="Duan Y."/>
            <person name="Cao H."/>
            <person name="Xiong S."/>
            <person name="Wang X."/>
            <person name="Wei L."/>
            <person name="Li C."/>
            <person name="Ma Q."/>
            <person name="Ju M."/>
            <person name="Zhao R."/>
            <person name="Li G."/>
            <person name="Mu C."/>
            <person name="Tian Q."/>
            <person name="Mei H."/>
            <person name="Zhang T."/>
            <person name="Gao T."/>
            <person name="Zhang H."/>
        </authorList>
    </citation>
    <scope>NUCLEOTIDE SEQUENCE</scope>
    <source>
        <strain evidence="3">G02</strain>
    </source>
</reference>
<dbReference type="InterPro" id="IPR056254">
    <property type="entry name" value="At5g58720/SDE5-like_UBA-like"/>
</dbReference>
<proteinExistence type="predicted"/>
<dbReference type="EMBL" id="JACGWJ010000224">
    <property type="protein sequence ID" value="KAL0294102.1"/>
    <property type="molecule type" value="Genomic_DNA"/>
</dbReference>
<feature type="region of interest" description="Disordered" evidence="1">
    <location>
        <begin position="1"/>
        <end position="26"/>
    </location>
</feature>
<dbReference type="AlphaFoldDB" id="A0AAW2JIP8"/>
<organism evidence="3">
    <name type="scientific">Sesamum radiatum</name>
    <name type="common">Black benniseed</name>
    <dbReference type="NCBI Taxonomy" id="300843"/>
    <lineage>
        <taxon>Eukaryota</taxon>
        <taxon>Viridiplantae</taxon>
        <taxon>Streptophyta</taxon>
        <taxon>Embryophyta</taxon>
        <taxon>Tracheophyta</taxon>
        <taxon>Spermatophyta</taxon>
        <taxon>Magnoliopsida</taxon>
        <taxon>eudicotyledons</taxon>
        <taxon>Gunneridae</taxon>
        <taxon>Pentapetalae</taxon>
        <taxon>asterids</taxon>
        <taxon>lamiids</taxon>
        <taxon>Lamiales</taxon>
        <taxon>Pedaliaceae</taxon>
        <taxon>Sesamum</taxon>
    </lineage>
</organism>
<feature type="compositionally biased region" description="Basic residues" evidence="1">
    <location>
        <begin position="1"/>
        <end position="12"/>
    </location>
</feature>
<reference evidence="3" key="1">
    <citation type="submission" date="2020-06" db="EMBL/GenBank/DDBJ databases">
        <authorList>
            <person name="Li T."/>
            <person name="Hu X."/>
            <person name="Zhang T."/>
            <person name="Song X."/>
            <person name="Zhang H."/>
            <person name="Dai N."/>
            <person name="Sheng W."/>
            <person name="Hou X."/>
            <person name="Wei L."/>
        </authorList>
    </citation>
    <scope>NUCLEOTIDE SEQUENCE</scope>
    <source>
        <strain evidence="3">G02</strain>
        <tissue evidence="3">Leaf</tissue>
    </source>
</reference>
<evidence type="ECO:0000256" key="1">
    <source>
        <dbReference type="SAM" id="MobiDB-lite"/>
    </source>
</evidence>
<evidence type="ECO:0000259" key="2">
    <source>
        <dbReference type="Pfam" id="PF24767"/>
    </source>
</evidence>
<sequence length="118" mass="12958">MKQSKKKKRSRASSKGNAENHGKIADEKEQGILKNLLEGFASVSVEEAASTYREAASDLSKAAETPTTSAVLESRARRAPALVGITMRVLARVQMHRKFLVLQIISFKMGLSRRVSTN</sequence>
<comment type="caution">
    <text evidence="3">The sequence shown here is derived from an EMBL/GenBank/DDBJ whole genome shotgun (WGS) entry which is preliminary data.</text>
</comment>
<name>A0AAW2JIP8_SESRA</name>
<accession>A0AAW2JIP8</accession>
<dbReference type="Pfam" id="PF24767">
    <property type="entry name" value="UBA_At5g58720"/>
    <property type="match status" value="1"/>
</dbReference>
<evidence type="ECO:0000313" key="3">
    <source>
        <dbReference type="EMBL" id="KAL0294102.1"/>
    </source>
</evidence>
<gene>
    <name evidence="3" type="ORF">Sradi_6902600</name>
</gene>
<feature type="domain" description="At5g58720/SDE5-like UBA-like" evidence="2">
    <location>
        <begin position="27"/>
        <end position="67"/>
    </location>
</feature>
<protein>
    <recommendedName>
        <fullName evidence="2">At5g58720/SDE5-like UBA-like domain-containing protein</fullName>
    </recommendedName>
</protein>